<organism evidence="2 3">
    <name type="scientific">Branchiostoma floridae</name>
    <name type="common">Florida lancelet</name>
    <name type="synonym">Amphioxus</name>
    <dbReference type="NCBI Taxonomy" id="7739"/>
    <lineage>
        <taxon>Eukaryota</taxon>
        <taxon>Metazoa</taxon>
        <taxon>Chordata</taxon>
        <taxon>Cephalochordata</taxon>
        <taxon>Leptocardii</taxon>
        <taxon>Amphioxiformes</taxon>
        <taxon>Branchiostomatidae</taxon>
        <taxon>Branchiostoma</taxon>
    </lineage>
</organism>
<evidence type="ECO:0000256" key="1">
    <source>
        <dbReference type="SAM" id="MobiDB-lite"/>
    </source>
</evidence>
<keyword evidence="2" id="KW-1185">Reference proteome</keyword>
<dbReference type="OMA" id="HKAMLIE"/>
<feature type="compositionally biased region" description="Polar residues" evidence="1">
    <location>
        <begin position="357"/>
        <end position="367"/>
    </location>
</feature>
<sequence length="404" mass="44847">MMGDNGPSNQNSTFIYDTAVYYDESDQRREDIQKYRDKLEHNKWGFSVCDPYRDGHGERMKRFKQSFIDSRHAIVFLSPDVLERMNKNLEDAVEFKMGTFLSGILESHDLKLKRRLIPIVFESDDRNFQKPFLLSDFSILCPGKKGFYRHLYRSLSKLSGPDTITQRQIRQKVDAMGRDRYTDRVVTGVAHGLEIPEEVLEDILQEYGGHKAMLIETVECWRLRHGPDATATILDRVLERCTTTPQQVADLPPQSLVRTHITEEPSSMIPIQRQTTTSEVQGAAHELDAALNIDVENLTVHSGEAQLHGLEVSSESEPANDAAEAPGTDGEEQTEGAQPPPEPEPADDTAEAPGTDGEQQTGATEGSQPPPEPELANDTAEAPGTDGEQQTGATEGAQHSPEPG</sequence>
<dbReference type="RefSeq" id="XP_035660153.1">
    <property type="nucleotide sequence ID" value="XM_035804260.1"/>
</dbReference>
<feature type="region of interest" description="Disordered" evidence="1">
    <location>
        <begin position="310"/>
        <end position="404"/>
    </location>
</feature>
<evidence type="ECO:0000313" key="3">
    <source>
        <dbReference type="RefSeq" id="XP_035660153.1"/>
    </source>
</evidence>
<dbReference type="OrthoDB" id="10328274at2759"/>
<gene>
    <name evidence="3" type="primary">LOC118404879</name>
</gene>
<dbReference type="Proteomes" id="UP000001554">
    <property type="component" value="Chromosome 17"/>
</dbReference>
<reference evidence="2" key="1">
    <citation type="journal article" date="2020" name="Nat. Ecol. Evol.">
        <title>Deeply conserved synteny resolves early events in vertebrate evolution.</title>
        <authorList>
            <person name="Simakov O."/>
            <person name="Marletaz F."/>
            <person name="Yue J.X."/>
            <person name="O'Connell B."/>
            <person name="Jenkins J."/>
            <person name="Brandt A."/>
            <person name="Calef R."/>
            <person name="Tung C.H."/>
            <person name="Huang T.K."/>
            <person name="Schmutz J."/>
            <person name="Satoh N."/>
            <person name="Yu J.K."/>
            <person name="Putnam N.H."/>
            <person name="Green R.E."/>
            <person name="Rokhsar D.S."/>
        </authorList>
    </citation>
    <scope>NUCLEOTIDE SEQUENCE [LARGE SCALE GENOMIC DNA]</scope>
    <source>
        <strain evidence="2">S238N-H82</strain>
    </source>
</reference>
<dbReference type="KEGG" id="bfo:118404879"/>
<dbReference type="GeneID" id="118404879"/>
<protein>
    <submittedName>
        <fullName evidence="3">Uncharacterized protein LOC118404879</fullName>
    </submittedName>
</protein>
<dbReference type="InterPro" id="IPR035897">
    <property type="entry name" value="Toll_tir_struct_dom_sf"/>
</dbReference>
<dbReference type="Gene3D" id="3.40.50.10140">
    <property type="entry name" value="Toll/interleukin-1 receptor homology (TIR) domain"/>
    <property type="match status" value="1"/>
</dbReference>
<proteinExistence type="predicted"/>
<dbReference type="AlphaFoldDB" id="A0A9J7HIQ5"/>
<evidence type="ECO:0000313" key="2">
    <source>
        <dbReference type="Proteomes" id="UP000001554"/>
    </source>
</evidence>
<reference evidence="3" key="2">
    <citation type="submission" date="2025-08" db="UniProtKB">
        <authorList>
            <consortium name="RefSeq"/>
        </authorList>
    </citation>
    <scope>IDENTIFICATION</scope>
    <source>
        <strain evidence="3">S238N-H82</strain>
        <tissue evidence="3">Testes</tissue>
    </source>
</reference>
<name>A0A9J7HIQ5_BRAFL</name>
<accession>A0A9J7HIQ5</accession>
<dbReference type="SUPFAM" id="SSF52200">
    <property type="entry name" value="Toll/Interleukin receptor TIR domain"/>
    <property type="match status" value="1"/>
</dbReference>